<keyword evidence="7" id="KW-0547">Nucleotide-binding</keyword>
<evidence type="ECO:0000256" key="8">
    <source>
        <dbReference type="RuleBase" id="RU004135"/>
    </source>
</evidence>
<proteinExistence type="inferred from homology"/>
<dbReference type="InterPro" id="IPR005761">
    <property type="entry name" value="UDP-N-AcMur-Glu-dNH2Pim_ligase"/>
</dbReference>
<keyword evidence="4 7" id="KW-0573">Peptidoglycan synthesis</keyword>
<dbReference type="EMBL" id="JACICD010000005">
    <property type="protein sequence ID" value="MBB3772500.1"/>
    <property type="molecule type" value="Genomic_DNA"/>
</dbReference>
<dbReference type="GO" id="GO:0005524">
    <property type="term" value="F:ATP binding"/>
    <property type="evidence" value="ECO:0007669"/>
    <property type="project" value="UniProtKB-UniRule"/>
</dbReference>
<dbReference type="Gene3D" id="3.90.190.20">
    <property type="entry name" value="Mur ligase, C-terminal domain"/>
    <property type="match status" value="1"/>
</dbReference>
<feature type="binding site" evidence="7">
    <location>
        <position position="213"/>
    </location>
    <ligand>
        <name>UDP-N-acetyl-alpha-D-muramoyl-L-alanyl-D-glutamate</name>
        <dbReference type="ChEBI" id="CHEBI:83900"/>
    </ligand>
</feature>
<keyword evidence="6 7" id="KW-0961">Cell wall biogenesis/degradation</keyword>
<feature type="binding site" evidence="7">
    <location>
        <position position="62"/>
    </location>
    <ligand>
        <name>UDP-N-acetyl-alpha-D-muramoyl-L-alanyl-D-glutamate</name>
        <dbReference type="ChEBI" id="CHEBI:83900"/>
    </ligand>
</feature>
<feature type="binding site" evidence="7">
    <location>
        <begin position="445"/>
        <end position="448"/>
    </location>
    <ligand>
        <name>meso-2,6-diaminopimelate</name>
        <dbReference type="ChEBI" id="CHEBI:57791"/>
    </ligand>
</feature>
<feature type="binding site" evidence="7">
    <location>
        <position position="493"/>
    </location>
    <ligand>
        <name>meso-2,6-diaminopimelate</name>
        <dbReference type="ChEBI" id="CHEBI:57791"/>
    </ligand>
</feature>
<feature type="domain" description="Mur ligase N-terminal catalytic" evidence="9">
    <location>
        <begin position="62"/>
        <end position="129"/>
    </location>
</feature>
<dbReference type="AlphaFoldDB" id="A0A839ZCG8"/>
<comment type="cofactor">
    <cofactor evidence="7">
        <name>Mg(2+)</name>
        <dbReference type="ChEBI" id="CHEBI:18420"/>
    </cofactor>
</comment>
<dbReference type="SUPFAM" id="SSF53244">
    <property type="entry name" value="MurD-like peptide ligases, peptide-binding domain"/>
    <property type="match status" value="1"/>
</dbReference>
<dbReference type="GO" id="GO:0005737">
    <property type="term" value="C:cytoplasm"/>
    <property type="evidence" value="ECO:0007669"/>
    <property type="project" value="UniProtKB-SubCell"/>
</dbReference>
<evidence type="ECO:0000256" key="1">
    <source>
        <dbReference type="ARBA" id="ARBA00005898"/>
    </source>
</evidence>
<comment type="similarity">
    <text evidence="1 7">Belongs to the MurCDEF family. MurE subfamily.</text>
</comment>
<feature type="modified residue" description="N6-carboxylysine" evidence="7">
    <location>
        <position position="253"/>
    </location>
</feature>
<comment type="pathway">
    <text evidence="7 8">Cell wall biogenesis; peptidoglycan biosynthesis.</text>
</comment>
<comment type="caution">
    <text evidence="7">Lacks conserved residue(s) required for the propagation of feature annotation.</text>
</comment>
<feature type="binding site" evidence="7">
    <location>
        <begin position="144"/>
        <end position="150"/>
    </location>
    <ligand>
        <name>ATP</name>
        <dbReference type="ChEBI" id="CHEBI:30616"/>
    </ligand>
</feature>
<evidence type="ECO:0000256" key="7">
    <source>
        <dbReference type="HAMAP-Rule" id="MF_00208"/>
    </source>
</evidence>
<dbReference type="EC" id="6.3.2.13" evidence="7"/>
<dbReference type="Proteomes" id="UP000533469">
    <property type="component" value="Unassembled WGS sequence"/>
</dbReference>
<dbReference type="NCBIfam" id="NF001126">
    <property type="entry name" value="PRK00139.1-4"/>
    <property type="match status" value="1"/>
</dbReference>
<feature type="binding site" evidence="7">
    <location>
        <position position="64"/>
    </location>
    <ligand>
        <name>UDP-N-acetyl-alpha-D-muramoyl-L-alanyl-D-glutamate</name>
        <dbReference type="ChEBI" id="CHEBI:83900"/>
    </ligand>
</feature>
<keyword evidence="2 7" id="KW-0132">Cell division</keyword>
<dbReference type="PANTHER" id="PTHR23135">
    <property type="entry name" value="MUR LIGASE FAMILY MEMBER"/>
    <property type="match status" value="1"/>
</dbReference>
<keyword evidence="3 7" id="KW-0133">Cell shape</keyword>
<dbReference type="InterPro" id="IPR013221">
    <property type="entry name" value="Mur_ligase_cen"/>
</dbReference>
<feature type="binding site" evidence="7">
    <location>
        <position position="421"/>
    </location>
    <ligand>
        <name>meso-2,6-diaminopimelate</name>
        <dbReference type="ChEBI" id="CHEBI:57791"/>
    </ligand>
</feature>
<dbReference type="PANTHER" id="PTHR23135:SF4">
    <property type="entry name" value="UDP-N-ACETYLMURAMOYL-L-ALANYL-D-GLUTAMATE--2,6-DIAMINOPIMELATE LIGASE MURE HOMOLOG, CHLOROPLASTIC"/>
    <property type="match status" value="1"/>
</dbReference>
<feature type="domain" description="Mur ligase central" evidence="11">
    <location>
        <begin position="142"/>
        <end position="345"/>
    </location>
</feature>
<keyword evidence="13" id="KW-1185">Reference proteome</keyword>
<dbReference type="Gene3D" id="3.40.1390.10">
    <property type="entry name" value="MurE/MurF, N-terminal domain"/>
    <property type="match status" value="1"/>
</dbReference>
<dbReference type="InterPro" id="IPR036615">
    <property type="entry name" value="Mur_ligase_C_dom_sf"/>
</dbReference>
<keyword evidence="7" id="KW-0963">Cytoplasm</keyword>
<dbReference type="GO" id="GO:0008360">
    <property type="term" value="P:regulation of cell shape"/>
    <property type="evidence" value="ECO:0007669"/>
    <property type="project" value="UniProtKB-KW"/>
</dbReference>
<dbReference type="Pfam" id="PF08245">
    <property type="entry name" value="Mur_ligase_M"/>
    <property type="match status" value="1"/>
</dbReference>
<comment type="subcellular location">
    <subcellularLocation>
        <location evidence="7 8">Cytoplasm</location>
    </subcellularLocation>
</comment>
<sequence length="526" mass="54242">MRTLAARAARKDMQDDPKVRVMSEPIHPTVDCARSLTLRELVGEDADYAAANPSLAVAEPVLDSRRARAGDVFFALAGARADGMAFARDAIARGAVAVVAEAEMPEGIEPGISYVRVGNARRAVALAAAQAFPRQPPTIAAVTGTSGKTSVAAFTRQIWAGLGHASASLGTLGVVAPSGAVYGALTTPDPIELHRTLDALAREGVTHLCLEASSHGLDQHRLDGVRLQAGAFTNLSRDHLDYHPSMEAYLEAKLRLFRDLVPRGGGAAVWVDTPEGGRVAQVAADHELHLMGIGAAGAGISLLSRVNEGLGQLLEVEVEGARHGLKLPLVGAFQASNALIAAGLAMLTGAGVRDTLAALETLEGVPGRLELVGTKGSGAADGAGVFVDYAHKPDALANALDALRPYARGRLIVVFGCGGDRDRGKRPIMGAIATERADVAIVTDDNPRGEDPASIRAAILASAPGAIEIGDRAEAIQAAIAMAKAGDVVLIAGKGHETGQIIGDRTLPFSDRDAAIETLAAANVKG</sequence>
<dbReference type="NCBIfam" id="NF001124">
    <property type="entry name" value="PRK00139.1-2"/>
    <property type="match status" value="1"/>
</dbReference>
<evidence type="ECO:0000313" key="12">
    <source>
        <dbReference type="EMBL" id="MBB3772500.1"/>
    </source>
</evidence>
<keyword evidence="5 7" id="KW-0131">Cell cycle</keyword>
<dbReference type="Pfam" id="PF02875">
    <property type="entry name" value="Mur_ligase_C"/>
    <property type="match status" value="1"/>
</dbReference>
<reference evidence="12 13" key="1">
    <citation type="submission" date="2020-08" db="EMBL/GenBank/DDBJ databases">
        <title>Genomic Encyclopedia of Type Strains, Phase IV (KMG-IV): sequencing the most valuable type-strain genomes for metagenomic binning, comparative biology and taxonomic classification.</title>
        <authorList>
            <person name="Goeker M."/>
        </authorList>
    </citation>
    <scope>NUCLEOTIDE SEQUENCE [LARGE SCALE GENOMIC DNA]</scope>
    <source>
        <strain evidence="12 13">DSM 5895</strain>
    </source>
</reference>
<evidence type="ECO:0000256" key="2">
    <source>
        <dbReference type="ARBA" id="ARBA00022618"/>
    </source>
</evidence>
<feature type="binding site" evidence="7">
    <location>
        <position position="219"/>
    </location>
    <ligand>
        <name>UDP-N-acetyl-alpha-D-muramoyl-L-alanyl-D-glutamate</name>
        <dbReference type="ChEBI" id="CHEBI:83900"/>
    </ligand>
</feature>
<keyword evidence="7" id="KW-0067">ATP-binding</keyword>
<keyword evidence="7" id="KW-0460">Magnesium</keyword>
<organism evidence="12 13">
    <name type="scientific">Ancylobacter tetraedralis</name>
    <dbReference type="NCBI Taxonomy" id="217068"/>
    <lineage>
        <taxon>Bacteria</taxon>
        <taxon>Pseudomonadati</taxon>
        <taxon>Pseudomonadota</taxon>
        <taxon>Alphaproteobacteria</taxon>
        <taxon>Hyphomicrobiales</taxon>
        <taxon>Xanthobacteraceae</taxon>
        <taxon>Ancylobacter</taxon>
    </lineage>
</organism>
<dbReference type="Gene3D" id="3.40.1190.10">
    <property type="entry name" value="Mur-like, catalytic domain"/>
    <property type="match status" value="1"/>
</dbReference>
<evidence type="ECO:0000259" key="11">
    <source>
        <dbReference type="Pfam" id="PF08245"/>
    </source>
</evidence>
<dbReference type="SUPFAM" id="SSF63418">
    <property type="entry name" value="MurE/MurF N-terminal domain"/>
    <property type="match status" value="1"/>
</dbReference>
<dbReference type="GO" id="GO:0051301">
    <property type="term" value="P:cell division"/>
    <property type="evidence" value="ECO:0007669"/>
    <property type="project" value="UniProtKB-KW"/>
</dbReference>
<dbReference type="HAMAP" id="MF_00208">
    <property type="entry name" value="MurE"/>
    <property type="match status" value="1"/>
</dbReference>
<dbReference type="InterPro" id="IPR035911">
    <property type="entry name" value="MurE/MurF_N"/>
</dbReference>
<dbReference type="InterPro" id="IPR004101">
    <property type="entry name" value="Mur_ligase_C"/>
</dbReference>
<keyword evidence="7 12" id="KW-0436">Ligase</keyword>
<feature type="binding site" evidence="7">
    <location>
        <begin position="186"/>
        <end position="187"/>
    </location>
    <ligand>
        <name>UDP-N-acetyl-alpha-D-muramoyl-L-alanyl-D-glutamate</name>
        <dbReference type="ChEBI" id="CHEBI:83900"/>
    </ligand>
</feature>
<evidence type="ECO:0000256" key="4">
    <source>
        <dbReference type="ARBA" id="ARBA00022984"/>
    </source>
</evidence>
<feature type="binding site" evidence="7">
    <location>
        <position position="497"/>
    </location>
    <ligand>
        <name>meso-2,6-diaminopimelate</name>
        <dbReference type="ChEBI" id="CHEBI:57791"/>
    </ligand>
</feature>
<evidence type="ECO:0000256" key="3">
    <source>
        <dbReference type="ARBA" id="ARBA00022960"/>
    </source>
</evidence>
<dbReference type="GO" id="GO:0000287">
    <property type="term" value="F:magnesium ion binding"/>
    <property type="evidence" value="ECO:0007669"/>
    <property type="project" value="UniProtKB-UniRule"/>
</dbReference>
<feature type="binding site" evidence="7">
    <location>
        <position position="221"/>
    </location>
    <ligand>
        <name>UDP-N-acetyl-alpha-D-muramoyl-L-alanyl-D-glutamate</name>
        <dbReference type="ChEBI" id="CHEBI:83900"/>
    </ligand>
</feature>
<evidence type="ECO:0000259" key="9">
    <source>
        <dbReference type="Pfam" id="PF01225"/>
    </source>
</evidence>
<feature type="domain" description="Mur ligase C-terminal" evidence="10">
    <location>
        <begin position="367"/>
        <end position="495"/>
    </location>
</feature>
<dbReference type="GO" id="GO:0008765">
    <property type="term" value="F:UDP-N-acetylmuramoylalanyl-D-glutamate-2,6-diaminopimelate ligase activity"/>
    <property type="evidence" value="ECO:0007669"/>
    <property type="project" value="UniProtKB-UniRule"/>
</dbReference>
<evidence type="ECO:0000256" key="6">
    <source>
        <dbReference type="ARBA" id="ARBA00023316"/>
    </source>
</evidence>
<comment type="PTM">
    <text evidence="7">Carboxylation is probably crucial for Mg(2+) binding and, consequently, for the gamma-phosphate positioning of ATP.</text>
</comment>
<comment type="catalytic activity">
    <reaction evidence="7">
        <text>UDP-N-acetyl-alpha-D-muramoyl-L-alanyl-D-glutamate + meso-2,6-diaminopimelate + ATP = UDP-N-acetyl-alpha-D-muramoyl-L-alanyl-gamma-D-glutamyl-meso-2,6-diaminopimelate + ADP + phosphate + H(+)</text>
        <dbReference type="Rhea" id="RHEA:23676"/>
        <dbReference type="ChEBI" id="CHEBI:15378"/>
        <dbReference type="ChEBI" id="CHEBI:30616"/>
        <dbReference type="ChEBI" id="CHEBI:43474"/>
        <dbReference type="ChEBI" id="CHEBI:57791"/>
        <dbReference type="ChEBI" id="CHEBI:83900"/>
        <dbReference type="ChEBI" id="CHEBI:83905"/>
        <dbReference type="ChEBI" id="CHEBI:456216"/>
        <dbReference type="EC" id="6.3.2.13"/>
    </reaction>
</comment>
<dbReference type="InterPro" id="IPR000713">
    <property type="entry name" value="Mur_ligase_N"/>
</dbReference>
<dbReference type="SUPFAM" id="SSF53623">
    <property type="entry name" value="MurD-like peptide ligases, catalytic domain"/>
    <property type="match status" value="1"/>
</dbReference>
<evidence type="ECO:0000259" key="10">
    <source>
        <dbReference type="Pfam" id="PF02875"/>
    </source>
</evidence>
<comment type="function">
    <text evidence="7">Catalyzes the addition of meso-diaminopimelic acid to the nucleotide precursor UDP-N-acetylmuramoyl-L-alanyl-D-glutamate (UMAG) in the biosynthesis of bacterial cell-wall peptidoglycan.</text>
</comment>
<dbReference type="NCBIfam" id="TIGR01085">
    <property type="entry name" value="murE"/>
    <property type="match status" value="1"/>
</dbReference>
<protein>
    <recommendedName>
        <fullName evidence="7">UDP-N-acetylmuramoyl-L-alanyl-D-glutamate--2,6-diaminopimelate ligase</fullName>
        <ecNumber evidence="7">6.3.2.13</ecNumber>
    </recommendedName>
    <alternativeName>
        <fullName evidence="7">Meso-A2pm-adding enzyme</fullName>
    </alternativeName>
    <alternativeName>
        <fullName evidence="7">Meso-diaminopimelate-adding enzyme</fullName>
    </alternativeName>
    <alternativeName>
        <fullName evidence="7">UDP-MurNAc-L-Ala-D-Glu:meso-diaminopimelate ligase</fullName>
    </alternativeName>
    <alternativeName>
        <fullName evidence="7">UDP-MurNAc-tripeptide synthetase</fullName>
    </alternativeName>
    <alternativeName>
        <fullName evidence="7">UDP-N-acetylmuramyl-tripeptide synthetase</fullName>
    </alternativeName>
</protein>
<accession>A0A839ZCG8</accession>
<dbReference type="Pfam" id="PF01225">
    <property type="entry name" value="Mur_ligase"/>
    <property type="match status" value="1"/>
</dbReference>
<name>A0A839ZCG8_9HYPH</name>
<feature type="short sequence motif" description="Meso-diaminopimelate recognition motif" evidence="7">
    <location>
        <begin position="445"/>
        <end position="448"/>
    </location>
</feature>
<dbReference type="InterPro" id="IPR036565">
    <property type="entry name" value="Mur-like_cat_sf"/>
</dbReference>
<gene>
    <name evidence="7" type="primary">murE</name>
    <name evidence="12" type="ORF">FHS55_003112</name>
</gene>
<evidence type="ECO:0000256" key="5">
    <source>
        <dbReference type="ARBA" id="ARBA00023306"/>
    </source>
</evidence>
<evidence type="ECO:0000313" key="13">
    <source>
        <dbReference type="Proteomes" id="UP000533469"/>
    </source>
</evidence>
<dbReference type="UniPathway" id="UPA00219"/>
<dbReference type="GO" id="GO:0009252">
    <property type="term" value="P:peptidoglycan biosynthetic process"/>
    <property type="evidence" value="ECO:0007669"/>
    <property type="project" value="UniProtKB-UniRule"/>
</dbReference>
<comment type="caution">
    <text evidence="12">The sequence shown here is derived from an EMBL/GenBank/DDBJ whole genome shotgun (WGS) entry which is preliminary data.</text>
</comment>
<dbReference type="GO" id="GO:0071555">
    <property type="term" value="P:cell wall organization"/>
    <property type="evidence" value="ECO:0007669"/>
    <property type="project" value="UniProtKB-KW"/>
</dbReference>